<sequence>MSTSLPLSNIHSSSHSTMKYHRVSRSSSSNDCNPSDTWLNHFMCFDFFLFSSANSNFKYTTNAWYRTHGYHTPFDIWLILQWVISLILVIGYFEFSIKFIVEDEKYKAQAFFKEDVDVYNVHRRRSTWSFLGFLFSFIAIFTSIKVSLTDTADSRVMREGKERDMTYSRTKGIPVVVDGWCCICRSNVLV</sequence>
<keyword evidence="1" id="KW-0812">Transmembrane</keyword>
<keyword evidence="3" id="KW-1185">Reference proteome</keyword>
<keyword evidence="1" id="KW-0472">Membrane</keyword>
<organism evidence="2 3">
    <name type="scientific">Funneliformis caledonium</name>
    <dbReference type="NCBI Taxonomy" id="1117310"/>
    <lineage>
        <taxon>Eukaryota</taxon>
        <taxon>Fungi</taxon>
        <taxon>Fungi incertae sedis</taxon>
        <taxon>Mucoromycota</taxon>
        <taxon>Glomeromycotina</taxon>
        <taxon>Glomeromycetes</taxon>
        <taxon>Glomerales</taxon>
        <taxon>Glomeraceae</taxon>
        <taxon>Funneliformis</taxon>
    </lineage>
</organism>
<dbReference type="AlphaFoldDB" id="A0A9N9G4U6"/>
<gene>
    <name evidence="2" type="ORF">FCALED_LOCUS7784</name>
</gene>
<dbReference type="OrthoDB" id="9909019at2759"/>
<feature type="transmembrane region" description="Helical" evidence="1">
    <location>
        <begin position="74"/>
        <end position="93"/>
    </location>
</feature>
<comment type="caution">
    <text evidence="2">The sequence shown here is derived from an EMBL/GenBank/DDBJ whole genome shotgun (WGS) entry which is preliminary data.</text>
</comment>
<evidence type="ECO:0000313" key="3">
    <source>
        <dbReference type="Proteomes" id="UP000789570"/>
    </source>
</evidence>
<evidence type="ECO:0000256" key="1">
    <source>
        <dbReference type="SAM" id="Phobius"/>
    </source>
</evidence>
<reference evidence="2" key="1">
    <citation type="submission" date="2021-06" db="EMBL/GenBank/DDBJ databases">
        <authorList>
            <person name="Kallberg Y."/>
            <person name="Tangrot J."/>
            <person name="Rosling A."/>
        </authorList>
    </citation>
    <scope>NUCLEOTIDE SEQUENCE</scope>
    <source>
        <strain evidence="2">UK204</strain>
    </source>
</reference>
<dbReference type="EMBL" id="CAJVPQ010002136">
    <property type="protein sequence ID" value="CAG8584834.1"/>
    <property type="molecule type" value="Genomic_DNA"/>
</dbReference>
<protein>
    <submittedName>
        <fullName evidence="2">915_t:CDS:1</fullName>
    </submittedName>
</protein>
<proteinExistence type="predicted"/>
<name>A0A9N9G4U6_9GLOM</name>
<evidence type="ECO:0000313" key="2">
    <source>
        <dbReference type="EMBL" id="CAG8584834.1"/>
    </source>
</evidence>
<keyword evidence="1" id="KW-1133">Transmembrane helix</keyword>
<accession>A0A9N9G4U6</accession>
<dbReference type="Proteomes" id="UP000789570">
    <property type="component" value="Unassembled WGS sequence"/>
</dbReference>
<feature type="transmembrane region" description="Helical" evidence="1">
    <location>
        <begin position="128"/>
        <end position="148"/>
    </location>
</feature>